<accession>A0AAV2RNC5</accession>
<evidence type="ECO:0000256" key="2">
    <source>
        <dbReference type="ARBA" id="ARBA00022723"/>
    </source>
</evidence>
<dbReference type="PROSITE" id="PS50157">
    <property type="entry name" value="ZINC_FINGER_C2H2_2"/>
    <property type="match status" value="1"/>
</dbReference>
<dbReference type="Proteomes" id="UP001497623">
    <property type="component" value="Unassembled WGS sequence"/>
</dbReference>
<sequence length="134" mass="15721">MDQTMDNTVGVKIKEEIEVFEEPLQILENKTLVKEDIEMNMCKQSVKNVEIKVKEEIEIYEEPIDITIESYCVNPQITHTEEAAYRCFYCQRKCIHCGKTFRDFSSLECHLRTHTGEKPYQCKHCDKAFSSNSD</sequence>
<proteinExistence type="predicted"/>
<evidence type="ECO:0000256" key="3">
    <source>
        <dbReference type="ARBA" id="ARBA00022737"/>
    </source>
</evidence>
<dbReference type="InterPro" id="IPR036236">
    <property type="entry name" value="Znf_C2H2_sf"/>
</dbReference>
<dbReference type="GO" id="GO:0008270">
    <property type="term" value="F:zinc ion binding"/>
    <property type="evidence" value="ECO:0007669"/>
    <property type="project" value="UniProtKB-KW"/>
</dbReference>
<evidence type="ECO:0000256" key="1">
    <source>
        <dbReference type="ARBA" id="ARBA00004123"/>
    </source>
</evidence>
<dbReference type="FunFam" id="3.30.160.60:FF:001498">
    <property type="entry name" value="Zinc finger protein 404"/>
    <property type="match status" value="1"/>
</dbReference>
<dbReference type="FunFam" id="3.30.160.60:FF:000271">
    <property type="entry name" value="Zinc finger protein 662"/>
    <property type="match status" value="1"/>
</dbReference>
<dbReference type="PANTHER" id="PTHR24390:SF242">
    <property type="entry name" value="ZINC FINGER PROTEIN 76"/>
    <property type="match status" value="1"/>
</dbReference>
<dbReference type="AlphaFoldDB" id="A0AAV2RNC5"/>
<keyword evidence="2" id="KW-0479">Metal-binding</keyword>
<dbReference type="GO" id="GO:0005634">
    <property type="term" value="C:nucleus"/>
    <property type="evidence" value="ECO:0007669"/>
    <property type="project" value="UniProtKB-SubCell"/>
</dbReference>
<evidence type="ECO:0000256" key="6">
    <source>
        <dbReference type="ARBA" id="ARBA00023242"/>
    </source>
</evidence>
<organism evidence="9 10">
    <name type="scientific">Meganyctiphanes norvegica</name>
    <name type="common">Northern krill</name>
    <name type="synonym">Thysanopoda norvegica</name>
    <dbReference type="NCBI Taxonomy" id="48144"/>
    <lineage>
        <taxon>Eukaryota</taxon>
        <taxon>Metazoa</taxon>
        <taxon>Ecdysozoa</taxon>
        <taxon>Arthropoda</taxon>
        <taxon>Crustacea</taxon>
        <taxon>Multicrustacea</taxon>
        <taxon>Malacostraca</taxon>
        <taxon>Eumalacostraca</taxon>
        <taxon>Eucarida</taxon>
        <taxon>Euphausiacea</taxon>
        <taxon>Euphausiidae</taxon>
        <taxon>Meganyctiphanes</taxon>
    </lineage>
</organism>
<evidence type="ECO:0000256" key="5">
    <source>
        <dbReference type="ARBA" id="ARBA00022833"/>
    </source>
</evidence>
<gene>
    <name evidence="9" type="ORF">MNOR_LOCUS26156</name>
</gene>
<keyword evidence="6" id="KW-0539">Nucleus</keyword>
<keyword evidence="4 7" id="KW-0863">Zinc-finger</keyword>
<comment type="caution">
    <text evidence="9">The sequence shown here is derived from an EMBL/GenBank/DDBJ whole genome shotgun (WGS) entry which is preliminary data.</text>
</comment>
<dbReference type="Gene3D" id="3.30.160.60">
    <property type="entry name" value="Classic Zinc Finger"/>
    <property type="match status" value="2"/>
</dbReference>
<dbReference type="InterPro" id="IPR013087">
    <property type="entry name" value="Znf_C2H2_type"/>
</dbReference>
<evidence type="ECO:0000256" key="4">
    <source>
        <dbReference type="ARBA" id="ARBA00022771"/>
    </source>
</evidence>
<keyword evidence="10" id="KW-1185">Reference proteome</keyword>
<evidence type="ECO:0000259" key="8">
    <source>
        <dbReference type="PROSITE" id="PS50157"/>
    </source>
</evidence>
<dbReference type="SUPFAM" id="SSF57667">
    <property type="entry name" value="beta-beta-alpha zinc fingers"/>
    <property type="match status" value="1"/>
</dbReference>
<dbReference type="PROSITE" id="PS00028">
    <property type="entry name" value="ZINC_FINGER_C2H2_1"/>
    <property type="match status" value="1"/>
</dbReference>
<name>A0AAV2RNC5_MEGNR</name>
<comment type="subcellular location">
    <subcellularLocation>
        <location evidence="1">Nucleus</location>
    </subcellularLocation>
</comment>
<evidence type="ECO:0000313" key="10">
    <source>
        <dbReference type="Proteomes" id="UP001497623"/>
    </source>
</evidence>
<dbReference type="PANTHER" id="PTHR24390">
    <property type="entry name" value="ZINC FINGER PROTEIN"/>
    <property type="match status" value="1"/>
</dbReference>
<evidence type="ECO:0000313" key="9">
    <source>
        <dbReference type="EMBL" id="CAL4128592.1"/>
    </source>
</evidence>
<protein>
    <recommendedName>
        <fullName evidence="8">C2H2-type domain-containing protein</fullName>
    </recommendedName>
</protein>
<keyword evidence="3" id="KW-0677">Repeat</keyword>
<dbReference type="GO" id="GO:0006357">
    <property type="term" value="P:regulation of transcription by RNA polymerase II"/>
    <property type="evidence" value="ECO:0007669"/>
    <property type="project" value="TreeGrafter"/>
</dbReference>
<feature type="domain" description="C2H2-type" evidence="8">
    <location>
        <begin position="88"/>
        <end position="119"/>
    </location>
</feature>
<dbReference type="GO" id="GO:0000978">
    <property type="term" value="F:RNA polymerase II cis-regulatory region sequence-specific DNA binding"/>
    <property type="evidence" value="ECO:0007669"/>
    <property type="project" value="TreeGrafter"/>
</dbReference>
<dbReference type="EMBL" id="CAXKWB010025740">
    <property type="protein sequence ID" value="CAL4128592.1"/>
    <property type="molecule type" value="Genomic_DNA"/>
</dbReference>
<keyword evidence="5" id="KW-0862">Zinc</keyword>
<feature type="non-terminal residue" evidence="9">
    <location>
        <position position="134"/>
    </location>
</feature>
<evidence type="ECO:0000256" key="7">
    <source>
        <dbReference type="PROSITE-ProRule" id="PRU00042"/>
    </source>
</evidence>
<reference evidence="9 10" key="1">
    <citation type="submission" date="2024-05" db="EMBL/GenBank/DDBJ databases">
        <authorList>
            <person name="Wallberg A."/>
        </authorList>
    </citation>
    <scope>NUCLEOTIDE SEQUENCE [LARGE SCALE GENOMIC DNA]</scope>
</reference>
<dbReference type="GO" id="GO:0003700">
    <property type="term" value="F:DNA-binding transcription factor activity"/>
    <property type="evidence" value="ECO:0007669"/>
    <property type="project" value="TreeGrafter"/>
</dbReference>